<dbReference type="InterPro" id="IPR011598">
    <property type="entry name" value="bHLH_dom"/>
</dbReference>
<reference evidence="5 6" key="1">
    <citation type="submission" date="2024-01" db="EMBL/GenBank/DDBJ databases">
        <title>Genome assemblies of Stephania.</title>
        <authorList>
            <person name="Yang L."/>
        </authorList>
    </citation>
    <scope>NUCLEOTIDE SEQUENCE [LARGE SCALE GENOMIC DNA]</scope>
    <source>
        <strain evidence="5">JXDWG</strain>
        <tissue evidence="5">Leaf</tissue>
    </source>
</reference>
<evidence type="ECO:0000256" key="2">
    <source>
        <dbReference type="ARBA" id="ARBA00023163"/>
    </source>
</evidence>
<evidence type="ECO:0000313" key="6">
    <source>
        <dbReference type="Proteomes" id="UP001419268"/>
    </source>
</evidence>
<sequence>MDEMGSGESGEWLVDYMDEIEAAAGFLWPHQILGDDTVSSIDLGFGKTTKGEENCEDSCLKKRGRLKSCATLGKACREKMRRDKLNDRFFELCSFLEPEKPPKIDKMNILSDATRHLISLRCEAQKLKETNDELQNTIKNLKAEKMELREEKVKLKAKKEQMDKVLKEMNMPSPFMPHFAYLTPGTGFALNNKAVSYRMNFTSPMAMSQWISPASLDTSQDHILRPPVA</sequence>
<dbReference type="PROSITE" id="PS50888">
    <property type="entry name" value="BHLH"/>
    <property type="match status" value="1"/>
</dbReference>
<dbReference type="GO" id="GO:0006879">
    <property type="term" value="P:intracellular iron ion homeostasis"/>
    <property type="evidence" value="ECO:0007669"/>
    <property type="project" value="InterPro"/>
</dbReference>
<dbReference type="GO" id="GO:0046983">
    <property type="term" value="F:protein dimerization activity"/>
    <property type="evidence" value="ECO:0007669"/>
    <property type="project" value="InterPro"/>
</dbReference>
<dbReference type="Gene3D" id="4.10.280.10">
    <property type="entry name" value="Helix-loop-helix DNA-binding domain"/>
    <property type="match status" value="1"/>
</dbReference>
<dbReference type="SMART" id="SM00353">
    <property type="entry name" value="HLH"/>
    <property type="match status" value="1"/>
</dbReference>
<evidence type="ECO:0000256" key="3">
    <source>
        <dbReference type="SAM" id="Coils"/>
    </source>
</evidence>
<organism evidence="5 6">
    <name type="scientific">Stephania cephalantha</name>
    <dbReference type="NCBI Taxonomy" id="152367"/>
    <lineage>
        <taxon>Eukaryota</taxon>
        <taxon>Viridiplantae</taxon>
        <taxon>Streptophyta</taxon>
        <taxon>Embryophyta</taxon>
        <taxon>Tracheophyta</taxon>
        <taxon>Spermatophyta</taxon>
        <taxon>Magnoliopsida</taxon>
        <taxon>Ranunculales</taxon>
        <taxon>Menispermaceae</taxon>
        <taxon>Menispermoideae</taxon>
        <taxon>Cissampelideae</taxon>
        <taxon>Stephania</taxon>
    </lineage>
</organism>
<dbReference type="GO" id="GO:0003700">
    <property type="term" value="F:DNA-binding transcription factor activity"/>
    <property type="evidence" value="ECO:0007669"/>
    <property type="project" value="InterPro"/>
</dbReference>
<dbReference type="EMBL" id="JBBNAG010000002">
    <property type="protein sequence ID" value="KAK9158889.1"/>
    <property type="molecule type" value="Genomic_DNA"/>
</dbReference>
<dbReference type="AlphaFoldDB" id="A0AAP0PY76"/>
<evidence type="ECO:0000259" key="4">
    <source>
        <dbReference type="PROSITE" id="PS50888"/>
    </source>
</evidence>
<dbReference type="InterPro" id="IPR044818">
    <property type="entry name" value="ILR3-like"/>
</dbReference>
<gene>
    <name evidence="5" type="ORF">Scep_005463</name>
</gene>
<keyword evidence="6" id="KW-1185">Reference proteome</keyword>
<feature type="coiled-coil region" evidence="3">
    <location>
        <begin position="110"/>
        <end position="168"/>
    </location>
</feature>
<dbReference type="Proteomes" id="UP001419268">
    <property type="component" value="Unassembled WGS sequence"/>
</dbReference>
<dbReference type="CDD" id="cd11446">
    <property type="entry name" value="bHLH_AtILR3_like"/>
    <property type="match status" value="1"/>
</dbReference>
<dbReference type="Pfam" id="PF00010">
    <property type="entry name" value="HLH"/>
    <property type="match status" value="1"/>
</dbReference>
<name>A0AAP0PY76_9MAGN</name>
<proteinExistence type="predicted"/>
<comment type="caution">
    <text evidence="5">The sequence shown here is derived from an EMBL/GenBank/DDBJ whole genome shotgun (WGS) entry which is preliminary data.</text>
</comment>
<keyword evidence="3" id="KW-0175">Coiled coil</keyword>
<keyword evidence="1" id="KW-0805">Transcription regulation</keyword>
<dbReference type="PANTHER" id="PTHR46133:SF8">
    <property type="entry name" value="TRANSCRIPTION FACTOR ILR3-LIKE"/>
    <property type="match status" value="1"/>
</dbReference>
<evidence type="ECO:0000256" key="1">
    <source>
        <dbReference type="ARBA" id="ARBA00023015"/>
    </source>
</evidence>
<dbReference type="SUPFAM" id="SSF47459">
    <property type="entry name" value="HLH, helix-loop-helix DNA-binding domain"/>
    <property type="match status" value="1"/>
</dbReference>
<accession>A0AAP0PY76</accession>
<dbReference type="InterPro" id="IPR036638">
    <property type="entry name" value="HLH_DNA-bd_sf"/>
</dbReference>
<dbReference type="PANTHER" id="PTHR46133">
    <property type="entry name" value="BHLH TRANSCRIPTION FACTOR"/>
    <property type="match status" value="1"/>
</dbReference>
<keyword evidence="2" id="KW-0804">Transcription</keyword>
<protein>
    <recommendedName>
        <fullName evidence="4">BHLH domain-containing protein</fullName>
    </recommendedName>
</protein>
<feature type="domain" description="BHLH" evidence="4">
    <location>
        <begin position="69"/>
        <end position="120"/>
    </location>
</feature>
<evidence type="ECO:0000313" key="5">
    <source>
        <dbReference type="EMBL" id="KAK9158889.1"/>
    </source>
</evidence>